<proteinExistence type="predicted"/>
<dbReference type="SMART" id="SM00360">
    <property type="entry name" value="RRM"/>
    <property type="match status" value="2"/>
</dbReference>
<dbReference type="OrthoDB" id="410044at2759"/>
<evidence type="ECO:0000313" key="6">
    <source>
        <dbReference type="EMBL" id="KAG8468438.1"/>
    </source>
</evidence>
<evidence type="ECO:0000259" key="4">
    <source>
        <dbReference type="PROSITE" id="PS50020"/>
    </source>
</evidence>
<dbReference type="Proteomes" id="UP000751190">
    <property type="component" value="Unassembled WGS sequence"/>
</dbReference>
<dbReference type="InterPro" id="IPR036020">
    <property type="entry name" value="WW_dom_sf"/>
</dbReference>
<feature type="domain" description="RRM" evidence="5">
    <location>
        <begin position="70"/>
        <end position="153"/>
    </location>
</feature>
<dbReference type="SUPFAM" id="SSF54928">
    <property type="entry name" value="RNA-binding domain, RBD"/>
    <property type="match status" value="1"/>
</dbReference>
<sequence length="425" mass="44002">MAEVVTDKLAELSVGGPAASEPVADARDDAYSAAAPGGDVGGAAGGGDGAKSAAAPSAVDAAARAASDSRKLFVGGLPQGSTEEAITDVFAPFGVVEEVHLIKPNPSSESKRGCCFVTYETAAEAEAAMKALNGHVCDALGGTMPLLVRIADPPRSREEQRSRAAQQQAAHRVPAQVGVLSGWPGALGYGWPPQQAGAFAGGGSAQPFFLQPGAAPSSPTSGTQFMGVFSGGYGFGMLPPPQYAQTQHGGDWSEHADAEGNKYYYNSQTGISQWEPPPHWAAQQAQQLPMMYPYAQALPAGYFSPAPSNGAASALALSPIVAAGAPLLTASGKRGPKGANLAIFCIPNSYTDLELHDIARPYGSVIYAQVSRHRDTGLSRGYGFVSYESVADAEKAIEGIHGMVVQGRSLRVEKVKADEDQQRTR</sequence>
<dbReference type="Gene3D" id="3.30.70.330">
    <property type="match status" value="2"/>
</dbReference>
<name>A0A8J5XIW1_DIALT</name>
<comment type="caution">
    <text evidence="6">The sequence shown here is derived from an EMBL/GenBank/DDBJ whole genome shotgun (WGS) entry which is preliminary data.</text>
</comment>
<dbReference type="InterPro" id="IPR012677">
    <property type="entry name" value="Nucleotide-bd_a/b_plait_sf"/>
</dbReference>
<dbReference type="Gene3D" id="2.20.70.10">
    <property type="match status" value="1"/>
</dbReference>
<feature type="domain" description="WW" evidence="4">
    <location>
        <begin position="252"/>
        <end position="279"/>
    </location>
</feature>
<evidence type="ECO:0000256" key="1">
    <source>
        <dbReference type="ARBA" id="ARBA00022884"/>
    </source>
</evidence>
<dbReference type="PANTHER" id="PTHR48027">
    <property type="entry name" value="HETEROGENEOUS NUCLEAR RIBONUCLEOPROTEIN 87F-RELATED"/>
    <property type="match status" value="1"/>
</dbReference>
<protein>
    <submittedName>
        <fullName evidence="6">Uncharacterized protein</fullName>
    </submittedName>
</protein>
<keyword evidence="1 2" id="KW-0694">RNA-binding</keyword>
<feature type="compositionally biased region" description="Gly residues" evidence="3">
    <location>
        <begin position="38"/>
        <end position="49"/>
    </location>
</feature>
<dbReference type="SUPFAM" id="SSF51045">
    <property type="entry name" value="WW domain"/>
    <property type="match status" value="1"/>
</dbReference>
<evidence type="ECO:0000256" key="3">
    <source>
        <dbReference type="SAM" id="MobiDB-lite"/>
    </source>
</evidence>
<dbReference type="AlphaFoldDB" id="A0A8J5XIW1"/>
<evidence type="ECO:0000256" key="2">
    <source>
        <dbReference type="PROSITE-ProRule" id="PRU00176"/>
    </source>
</evidence>
<reference evidence="6" key="1">
    <citation type="submission" date="2021-05" db="EMBL/GenBank/DDBJ databases">
        <title>The genome of the haptophyte Pavlova lutheri (Diacronema luteri, Pavlovales) - a model for lipid biosynthesis in eukaryotic algae.</title>
        <authorList>
            <person name="Hulatt C.J."/>
            <person name="Posewitz M.C."/>
        </authorList>
    </citation>
    <scope>NUCLEOTIDE SEQUENCE</scope>
    <source>
        <strain evidence="6">NIVA-4/92</strain>
    </source>
</reference>
<organism evidence="6 7">
    <name type="scientific">Diacronema lutheri</name>
    <name type="common">Unicellular marine alga</name>
    <name type="synonym">Monochrysis lutheri</name>
    <dbReference type="NCBI Taxonomy" id="2081491"/>
    <lineage>
        <taxon>Eukaryota</taxon>
        <taxon>Haptista</taxon>
        <taxon>Haptophyta</taxon>
        <taxon>Pavlovophyceae</taxon>
        <taxon>Pavlovales</taxon>
        <taxon>Pavlovaceae</taxon>
        <taxon>Diacronema</taxon>
    </lineage>
</organism>
<feature type="domain" description="RRM" evidence="5">
    <location>
        <begin position="339"/>
        <end position="417"/>
    </location>
</feature>
<dbReference type="EMBL" id="JAGTXO010000004">
    <property type="protein sequence ID" value="KAG8468438.1"/>
    <property type="molecule type" value="Genomic_DNA"/>
</dbReference>
<dbReference type="OMA" id="FPCHPAP"/>
<gene>
    <name evidence="6" type="ORF">KFE25_013521</name>
</gene>
<dbReference type="InterPro" id="IPR001202">
    <property type="entry name" value="WW_dom"/>
</dbReference>
<dbReference type="Pfam" id="PF00076">
    <property type="entry name" value="RRM_1"/>
    <property type="match status" value="2"/>
</dbReference>
<dbReference type="GO" id="GO:0003723">
    <property type="term" value="F:RNA binding"/>
    <property type="evidence" value="ECO:0007669"/>
    <property type="project" value="UniProtKB-UniRule"/>
</dbReference>
<dbReference type="InterPro" id="IPR035979">
    <property type="entry name" value="RBD_domain_sf"/>
</dbReference>
<accession>A0A8J5XIW1</accession>
<dbReference type="PROSITE" id="PS50020">
    <property type="entry name" value="WW_DOMAIN_2"/>
    <property type="match status" value="1"/>
</dbReference>
<evidence type="ECO:0000259" key="5">
    <source>
        <dbReference type="PROSITE" id="PS50102"/>
    </source>
</evidence>
<dbReference type="PROSITE" id="PS50102">
    <property type="entry name" value="RRM"/>
    <property type="match status" value="2"/>
</dbReference>
<dbReference type="Pfam" id="PF00397">
    <property type="entry name" value="WW"/>
    <property type="match status" value="1"/>
</dbReference>
<dbReference type="SMART" id="SM00456">
    <property type="entry name" value="WW"/>
    <property type="match status" value="1"/>
</dbReference>
<feature type="region of interest" description="Disordered" evidence="3">
    <location>
        <begin position="13"/>
        <end position="52"/>
    </location>
</feature>
<dbReference type="InterPro" id="IPR052462">
    <property type="entry name" value="SLIRP/GR-RBP-like"/>
</dbReference>
<dbReference type="CDD" id="cd00201">
    <property type="entry name" value="WW"/>
    <property type="match status" value="1"/>
</dbReference>
<dbReference type="InterPro" id="IPR000504">
    <property type="entry name" value="RRM_dom"/>
</dbReference>
<dbReference type="PROSITE" id="PS01159">
    <property type="entry name" value="WW_DOMAIN_1"/>
    <property type="match status" value="1"/>
</dbReference>
<evidence type="ECO:0000313" key="7">
    <source>
        <dbReference type="Proteomes" id="UP000751190"/>
    </source>
</evidence>
<keyword evidence="7" id="KW-1185">Reference proteome</keyword>